<dbReference type="Pfam" id="PF00847">
    <property type="entry name" value="AP2"/>
    <property type="match status" value="1"/>
</dbReference>
<evidence type="ECO:0000256" key="5">
    <source>
        <dbReference type="ARBA" id="ARBA00023242"/>
    </source>
</evidence>
<dbReference type="PRINTS" id="PR00367">
    <property type="entry name" value="ETHRSPELEMNT"/>
</dbReference>
<evidence type="ECO:0000313" key="9">
    <source>
        <dbReference type="EnsemblPlants" id="TuG1812G0300003790.01.T01"/>
    </source>
</evidence>
<feature type="compositionally biased region" description="Basic residues" evidence="7">
    <location>
        <begin position="1"/>
        <end position="12"/>
    </location>
</feature>
<dbReference type="InterPro" id="IPR001471">
    <property type="entry name" value="AP2/ERF_dom"/>
</dbReference>
<dbReference type="CDD" id="cd00018">
    <property type="entry name" value="AP2"/>
    <property type="match status" value="2"/>
</dbReference>
<keyword evidence="2" id="KW-0805">Transcription regulation</keyword>
<sequence length="209" mass="23482">MRTHGTTKKKRGWGGSGSGSGDAVVVPARRSSVYKGVTRHSISGRYEAHLWDRHCRSTAQGRRGKQGEAGCYKTEEEAARTHDLAALKCWGSDCGLLNFPVDTYRQERERMQRMTREEYLARLRRNSSGFTRGVSKYRGVTRHHANGRWEARIGHSADTQYSYLGIFDTQEEAARAYDLAAIRIRGPGAVTNFDADCYVDIPQPLPCKP</sequence>
<dbReference type="Gene3D" id="3.30.730.10">
    <property type="entry name" value="AP2/ERF domain"/>
    <property type="match status" value="2"/>
</dbReference>
<evidence type="ECO:0000256" key="3">
    <source>
        <dbReference type="ARBA" id="ARBA00023125"/>
    </source>
</evidence>
<dbReference type="PROSITE" id="PS51032">
    <property type="entry name" value="AP2_ERF"/>
    <property type="match status" value="2"/>
</dbReference>
<evidence type="ECO:0000256" key="1">
    <source>
        <dbReference type="ARBA" id="ARBA00004123"/>
    </source>
</evidence>
<dbReference type="AlphaFoldDB" id="A0A8R7PUJ7"/>
<feature type="domain" description="AP2/ERF" evidence="8">
    <location>
        <begin position="33"/>
        <end position="100"/>
    </location>
</feature>
<reference evidence="9" key="3">
    <citation type="submission" date="2022-06" db="UniProtKB">
        <authorList>
            <consortium name="EnsemblPlants"/>
        </authorList>
    </citation>
    <scope>IDENTIFICATION</scope>
</reference>
<evidence type="ECO:0000256" key="7">
    <source>
        <dbReference type="SAM" id="MobiDB-lite"/>
    </source>
</evidence>
<proteinExistence type="inferred from homology"/>
<evidence type="ECO:0000256" key="6">
    <source>
        <dbReference type="ARBA" id="ARBA00037973"/>
    </source>
</evidence>
<dbReference type="PANTHER" id="PTHR32467">
    <property type="entry name" value="AP2-LIKE ETHYLENE-RESPONSIVE TRANSCRIPTION FACTOR"/>
    <property type="match status" value="1"/>
</dbReference>
<dbReference type="PANTHER" id="PTHR32467:SF252">
    <property type="entry name" value="AP2_ERF DOMAIN-CONTAINING PROTEIN"/>
    <property type="match status" value="1"/>
</dbReference>
<keyword evidence="10" id="KW-1185">Reference proteome</keyword>
<dbReference type="Gramene" id="TuG1812G0300003790.01.T01">
    <property type="protein sequence ID" value="TuG1812G0300003790.01.T01"/>
    <property type="gene ID" value="TuG1812G0300003790.01"/>
</dbReference>
<dbReference type="SMART" id="SM00380">
    <property type="entry name" value="AP2"/>
    <property type="match status" value="2"/>
</dbReference>
<evidence type="ECO:0000313" key="10">
    <source>
        <dbReference type="Proteomes" id="UP000015106"/>
    </source>
</evidence>
<keyword evidence="3" id="KW-0238">DNA-binding</keyword>
<dbReference type="GO" id="GO:0003677">
    <property type="term" value="F:DNA binding"/>
    <property type="evidence" value="ECO:0007669"/>
    <property type="project" value="UniProtKB-KW"/>
</dbReference>
<accession>A0A8R7PUJ7</accession>
<evidence type="ECO:0000259" key="8">
    <source>
        <dbReference type="PROSITE" id="PS51032"/>
    </source>
</evidence>
<comment type="subcellular location">
    <subcellularLocation>
        <location evidence="1">Nucleus</location>
    </subcellularLocation>
</comment>
<dbReference type="GO" id="GO:0003700">
    <property type="term" value="F:DNA-binding transcription factor activity"/>
    <property type="evidence" value="ECO:0007669"/>
    <property type="project" value="InterPro"/>
</dbReference>
<dbReference type="EnsemblPlants" id="TuG1812G0300003790.01.T01">
    <property type="protein sequence ID" value="TuG1812G0300003790.01.T01"/>
    <property type="gene ID" value="TuG1812G0300003790.01"/>
</dbReference>
<evidence type="ECO:0000256" key="4">
    <source>
        <dbReference type="ARBA" id="ARBA00023163"/>
    </source>
</evidence>
<comment type="similarity">
    <text evidence="6">Belongs to the AP2/ERF transcription factor family. AP2 subfamily.</text>
</comment>
<name>A0A8R7PUJ7_TRIUA</name>
<evidence type="ECO:0000256" key="2">
    <source>
        <dbReference type="ARBA" id="ARBA00023015"/>
    </source>
</evidence>
<dbReference type="Proteomes" id="UP000015106">
    <property type="component" value="Chromosome 3"/>
</dbReference>
<reference evidence="10" key="1">
    <citation type="journal article" date="2013" name="Nature">
        <title>Draft genome of the wheat A-genome progenitor Triticum urartu.</title>
        <authorList>
            <person name="Ling H.Q."/>
            <person name="Zhao S."/>
            <person name="Liu D."/>
            <person name="Wang J."/>
            <person name="Sun H."/>
            <person name="Zhang C."/>
            <person name="Fan H."/>
            <person name="Li D."/>
            <person name="Dong L."/>
            <person name="Tao Y."/>
            <person name="Gao C."/>
            <person name="Wu H."/>
            <person name="Li Y."/>
            <person name="Cui Y."/>
            <person name="Guo X."/>
            <person name="Zheng S."/>
            <person name="Wang B."/>
            <person name="Yu K."/>
            <person name="Liang Q."/>
            <person name="Yang W."/>
            <person name="Lou X."/>
            <person name="Chen J."/>
            <person name="Feng M."/>
            <person name="Jian J."/>
            <person name="Zhang X."/>
            <person name="Luo G."/>
            <person name="Jiang Y."/>
            <person name="Liu J."/>
            <person name="Wang Z."/>
            <person name="Sha Y."/>
            <person name="Zhang B."/>
            <person name="Wu H."/>
            <person name="Tang D."/>
            <person name="Shen Q."/>
            <person name="Xue P."/>
            <person name="Zou S."/>
            <person name="Wang X."/>
            <person name="Liu X."/>
            <person name="Wang F."/>
            <person name="Yang Y."/>
            <person name="An X."/>
            <person name="Dong Z."/>
            <person name="Zhang K."/>
            <person name="Zhang X."/>
            <person name="Luo M.C."/>
            <person name="Dvorak J."/>
            <person name="Tong Y."/>
            <person name="Wang J."/>
            <person name="Yang H."/>
            <person name="Li Z."/>
            <person name="Wang D."/>
            <person name="Zhang A."/>
            <person name="Wang J."/>
        </authorList>
    </citation>
    <scope>NUCLEOTIDE SEQUENCE</scope>
    <source>
        <strain evidence="10">cv. G1812</strain>
    </source>
</reference>
<dbReference type="InterPro" id="IPR016177">
    <property type="entry name" value="DNA-bd_dom_sf"/>
</dbReference>
<feature type="domain" description="AP2/ERF" evidence="8">
    <location>
        <begin position="136"/>
        <end position="194"/>
    </location>
</feature>
<dbReference type="SUPFAM" id="SSF54171">
    <property type="entry name" value="DNA-binding domain"/>
    <property type="match status" value="2"/>
</dbReference>
<organism evidence="9 10">
    <name type="scientific">Triticum urartu</name>
    <name type="common">Red wild einkorn</name>
    <name type="synonym">Crithodium urartu</name>
    <dbReference type="NCBI Taxonomy" id="4572"/>
    <lineage>
        <taxon>Eukaryota</taxon>
        <taxon>Viridiplantae</taxon>
        <taxon>Streptophyta</taxon>
        <taxon>Embryophyta</taxon>
        <taxon>Tracheophyta</taxon>
        <taxon>Spermatophyta</taxon>
        <taxon>Magnoliopsida</taxon>
        <taxon>Liliopsida</taxon>
        <taxon>Poales</taxon>
        <taxon>Poaceae</taxon>
        <taxon>BOP clade</taxon>
        <taxon>Pooideae</taxon>
        <taxon>Triticodae</taxon>
        <taxon>Triticeae</taxon>
        <taxon>Triticinae</taxon>
        <taxon>Triticum</taxon>
    </lineage>
</organism>
<feature type="region of interest" description="Disordered" evidence="7">
    <location>
        <begin position="1"/>
        <end position="24"/>
    </location>
</feature>
<reference evidence="9" key="2">
    <citation type="submission" date="2018-03" db="EMBL/GenBank/DDBJ databases">
        <title>The Triticum urartu genome reveals the dynamic nature of wheat genome evolution.</title>
        <authorList>
            <person name="Ling H."/>
            <person name="Ma B."/>
            <person name="Shi X."/>
            <person name="Liu H."/>
            <person name="Dong L."/>
            <person name="Sun H."/>
            <person name="Cao Y."/>
            <person name="Gao Q."/>
            <person name="Zheng S."/>
            <person name="Li Y."/>
            <person name="Yu Y."/>
            <person name="Du H."/>
            <person name="Qi M."/>
            <person name="Li Y."/>
            <person name="Yu H."/>
            <person name="Cui Y."/>
            <person name="Wang N."/>
            <person name="Chen C."/>
            <person name="Wu H."/>
            <person name="Zhao Y."/>
            <person name="Zhang J."/>
            <person name="Li Y."/>
            <person name="Zhou W."/>
            <person name="Zhang B."/>
            <person name="Hu W."/>
            <person name="Eijk M."/>
            <person name="Tang J."/>
            <person name="Witsenboer H."/>
            <person name="Zhao S."/>
            <person name="Li Z."/>
            <person name="Zhang A."/>
            <person name="Wang D."/>
            <person name="Liang C."/>
        </authorList>
    </citation>
    <scope>NUCLEOTIDE SEQUENCE [LARGE SCALE GENOMIC DNA]</scope>
    <source>
        <strain evidence="9">cv. G1812</strain>
    </source>
</reference>
<keyword evidence="4" id="KW-0804">Transcription</keyword>
<keyword evidence="5" id="KW-0539">Nucleus</keyword>
<protein>
    <recommendedName>
        <fullName evidence="8">AP2/ERF domain-containing protein</fullName>
    </recommendedName>
</protein>
<dbReference type="GO" id="GO:0005634">
    <property type="term" value="C:nucleus"/>
    <property type="evidence" value="ECO:0007669"/>
    <property type="project" value="UniProtKB-SubCell"/>
</dbReference>
<dbReference type="InterPro" id="IPR036955">
    <property type="entry name" value="AP2/ERF_dom_sf"/>
</dbReference>